<proteinExistence type="predicted"/>
<dbReference type="InterPro" id="IPR040256">
    <property type="entry name" value="At4g02000-like"/>
</dbReference>
<sequence length="179" mass="20430">MGKLAGVVIIEVGRNTVLISFSDHEKGRQILLRGPWSFRGHLINLSLWTGLQPIDSINHNIMELWMQMYGVPLSYMSTYTTEAIGRAFGTVVEIEDPVVNNLFHRSFLRAKLFMDISRPLPTSIWFPDVTSQRPVAVSAWDPLKPRYLPGLGLSRPPPIQEMEDLETRIQVDSWENEIL</sequence>
<evidence type="ECO:0008006" key="3">
    <source>
        <dbReference type="Google" id="ProtNLM"/>
    </source>
</evidence>
<protein>
    <recommendedName>
        <fullName evidence="3">DUF4283 domain-containing protein</fullName>
    </recommendedName>
</protein>
<accession>A0ABU6QG00</accession>
<reference evidence="1 2" key="1">
    <citation type="journal article" date="2023" name="Plants (Basel)">
        <title>Bridging the Gap: Combining Genomics and Transcriptomics Approaches to Understand Stylosanthes scabra, an Orphan Legume from the Brazilian Caatinga.</title>
        <authorList>
            <person name="Ferreira-Neto J.R.C."/>
            <person name="da Silva M.D."/>
            <person name="Binneck E."/>
            <person name="de Melo N.F."/>
            <person name="da Silva R.H."/>
            <person name="de Melo A.L.T.M."/>
            <person name="Pandolfi V."/>
            <person name="Bustamante F.O."/>
            <person name="Brasileiro-Vidal A.C."/>
            <person name="Benko-Iseppon A.M."/>
        </authorList>
    </citation>
    <scope>NUCLEOTIDE SEQUENCE [LARGE SCALE GENOMIC DNA]</scope>
    <source>
        <tissue evidence="1">Leaves</tissue>
    </source>
</reference>
<gene>
    <name evidence="1" type="ORF">PIB30_046729</name>
</gene>
<dbReference type="PANTHER" id="PTHR31286:SF167">
    <property type="entry name" value="OS09G0268800 PROTEIN"/>
    <property type="match status" value="1"/>
</dbReference>
<dbReference type="EMBL" id="JASCZI010000294">
    <property type="protein sequence ID" value="MED6110845.1"/>
    <property type="molecule type" value="Genomic_DNA"/>
</dbReference>
<organism evidence="1 2">
    <name type="scientific">Stylosanthes scabra</name>
    <dbReference type="NCBI Taxonomy" id="79078"/>
    <lineage>
        <taxon>Eukaryota</taxon>
        <taxon>Viridiplantae</taxon>
        <taxon>Streptophyta</taxon>
        <taxon>Embryophyta</taxon>
        <taxon>Tracheophyta</taxon>
        <taxon>Spermatophyta</taxon>
        <taxon>Magnoliopsida</taxon>
        <taxon>eudicotyledons</taxon>
        <taxon>Gunneridae</taxon>
        <taxon>Pentapetalae</taxon>
        <taxon>rosids</taxon>
        <taxon>fabids</taxon>
        <taxon>Fabales</taxon>
        <taxon>Fabaceae</taxon>
        <taxon>Papilionoideae</taxon>
        <taxon>50 kb inversion clade</taxon>
        <taxon>dalbergioids sensu lato</taxon>
        <taxon>Dalbergieae</taxon>
        <taxon>Pterocarpus clade</taxon>
        <taxon>Stylosanthes</taxon>
    </lineage>
</organism>
<name>A0ABU6QG00_9FABA</name>
<keyword evidence="2" id="KW-1185">Reference proteome</keyword>
<dbReference type="Proteomes" id="UP001341840">
    <property type="component" value="Unassembled WGS sequence"/>
</dbReference>
<dbReference type="PANTHER" id="PTHR31286">
    <property type="entry name" value="GLYCINE-RICH CELL WALL STRUCTURAL PROTEIN 1.8-LIKE"/>
    <property type="match status" value="1"/>
</dbReference>
<evidence type="ECO:0000313" key="1">
    <source>
        <dbReference type="EMBL" id="MED6110845.1"/>
    </source>
</evidence>
<comment type="caution">
    <text evidence="1">The sequence shown here is derived from an EMBL/GenBank/DDBJ whole genome shotgun (WGS) entry which is preliminary data.</text>
</comment>
<evidence type="ECO:0000313" key="2">
    <source>
        <dbReference type="Proteomes" id="UP001341840"/>
    </source>
</evidence>